<comment type="caution">
    <text evidence="2">The sequence shown here is derived from an EMBL/GenBank/DDBJ whole genome shotgun (WGS) entry which is preliminary data.</text>
</comment>
<feature type="compositionally biased region" description="Basic and acidic residues" evidence="1">
    <location>
        <begin position="9"/>
        <end position="33"/>
    </location>
</feature>
<feature type="region of interest" description="Disordered" evidence="1">
    <location>
        <begin position="1"/>
        <end position="33"/>
    </location>
</feature>
<organism evidence="2 4">
    <name type="scientific">Phytophthora cactorum</name>
    <dbReference type="NCBI Taxonomy" id="29920"/>
    <lineage>
        <taxon>Eukaryota</taxon>
        <taxon>Sar</taxon>
        <taxon>Stramenopiles</taxon>
        <taxon>Oomycota</taxon>
        <taxon>Peronosporomycetes</taxon>
        <taxon>Peronosporales</taxon>
        <taxon>Peronosporaceae</taxon>
        <taxon>Phytophthora</taxon>
    </lineage>
</organism>
<proteinExistence type="predicted"/>
<evidence type="ECO:0000313" key="4">
    <source>
        <dbReference type="Proteomes" id="UP000736787"/>
    </source>
</evidence>
<accession>A0A8T1LN47</accession>
<dbReference type="EMBL" id="RCMV01000588">
    <property type="protein sequence ID" value="KAG3215050.1"/>
    <property type="molecule type" value="Genomic_DNA"/>
</dbReference>
<dbReference type="AlphaFoldDB" id="A0A8T1LN47"/>
<name>A0A8T1LN47_9STRA</name>
<protein>
    <submittedName>
        <fullName evidence="2">Uncharacterized protein</fullName>
    </submittedName>
</protein>
<dbReference type="EMBL" id="RCMK01000014">
    <property type="protein sequence ID" value="KAG2954364.1"/>
    <property type="molecule type" value="Genomic_DNA"/>
</dbReference>
<reference evidence="2" key="1">
    <citation type="submission" date="2018-10" db="EMBL/GenBank/DDBJ databases">
        <title>Effector identification in a new, highly contiguous assembly of the strawberry crown rot pathogen Phytophthora cactorum.</title>
        <authorList>
            <person name="Armitage A.D."/>
            <person name="Nellist C.F."/>
            <person name="Bates H."/>
            <person name="Vickerstaff R.J."/>
            <person name="Harrison R.J."/>
        </authorList>
    </citation>
    <scope>NUCLEOTIDE SEQUENCE</scope>
    <source>
        <strain evidence="2">4040</strain>
        <strain evidence="3">P421</strain>
    </source>
</reference>
<evidence type="ECO:0000313" key="2">
    <source>
        <dbReference type="EMBL" id="KAG2954364.1"/>
    </source>
</evidence>
<evidence type="ECO:0000313" key="3">
    <source>
        <dbReference type="EMBL" id="KAG3215050.1"/>
    </source>
</evidence>
<evidence type="ECO:0000256" key="1">
    <source>
        <dbReference type="SAM" id="MobiDB-lite"/>
    </source>
</evidence>
<dbReference type="Proteomes" id="UP000760860">
    <property type="component" value="Unassembled WGS sequence"/>
</dbReference>
<dbReference type="Proteomes" id="UP000736787">
    <property type="component" value="Unassembled WGS sequence"/>
</dbReference>
<gene>
    <name evidence="2" type="ORF">PC117_g1241</name>
    <name evidence="3" type="ORF">PC129_g14051</name>
</gene>
<sequence>MYCRPNDLSPHDAEFIQRDSHDSRPEAAPDEQKCLRRNPAVVSLMDEITVLTDGRLLSRFSFSKVKQPSVVKQEERRRDIMLFPATTA</sequence>